<protein>
    <submittedName>
        <fullName evidence="1">Uncharacterized protein</fullName>
    </submittedName>
</protein>
<name>X0Z719_9ZZZZ</name>
<dbReference type="EMBL" id="BARS01057977">
    <property type="protein sequence ID" value="GAG44351.1"/>
    <property type="molecule type" value="Genomic_DNA"/>
</dbReference>
<evidence type="ECO:0000313" key="1">
    <source>
        <dbReference type="EMBL" id="GAG44351.1"/>
    </source>
</evidence>
<comment type="caution">
    <text evidence="1">The sequence shown here is derived from an EMBL/GenBank/DDBJ whole genome shotgun (WGS) entry which is preliminary data.</text>
</comment>
<gene>
    <name evidence="1" type="ORF">S01H1_84771</name>
</gene>
<sequence length="119" mass="12982">VTSKRMLKTAWNGKKLSIDEKDGGWSAGYNNMDPKVAIEKGAISRGSGTTPALMGFGDDEDKLVIIADADEKGTNLVAYWRNEIPADFKQKPGTLSRRIADQISIKISFLTIEPSPNVL</sequence>
<dbReference type="AlphaFoldDB" id="X0Z719"/>
<feature type="non-terminal residue" evidence="1">
    <location>
        <position position="1"/>
    </location>
</feature>
<reference evidence="1" key="1">
    <citation type="journal article" date="2014" name="Front. Microbiol.">
        <title>High frequency of phylogenetically diverse reductive dehalogenase-homologous genes in deep subseafloor sedimentary metagenomes.</title>
        <authorList>
            <person name="Kawai M."/>
            <person name="Futagami T."/>
            <person name="Toyoda A."/>
            <person name="Takaki Y."/>
            <person name="Nishi S."/>
            <person name="Hori S."/>
            <person name="Arai W."/>
            <person name="Tsubouchi T."/>
            <person name="Morono Y."/>
            <person name="Uchiyama I."/>
            <person name="Ito T."/>
            <person name="Fujiyama A."/>
            <person name="Inagaki F."/>
            <person name="Takami H."/>
        </authorList>
    </citation>
    <scope>NUCLEOTIDE SEQUENCE</scope>
    <source>
        <strain evidence="1">Expedition CK06-06</strain>
    </source>
</reference>
<feature type="non-terminal residue" evidence="1">
    <location>
        <position position="119"/>
    </location>
</feature>
<organism evidence="1">
    <name type="scientific">marine sediment metagenome</name>
    <dbReference type="NCBI Taxonomy" id="412755"/>
    <lineage>
        <taxon>unclassified sequences</taxon>
        <taxon>metagenomes</taxon>
        <taxon>ecological metagenomes</taxon>
    </lineage>
</organism>
<proteinExistence type="predicted"/>
<accession>X0Z719</accession>